<protein>
    <recommendedName>
        <fullName evidence="5">Integral membrane protein</fullName>
    </recommendedName>
</protein>
<keyword evidence="4" id="KW-1185">Reference proteome</keyword>
<evidence type="ECO:0008006" key="5">
    <source>
        <dbReference type="Google" id="ProtNLM"/>
    </source>
</evidence>
<feature type="transmembrane region" description="Helical" evidence="2">
    <location>
        <begin position="210"/>
        <end position="232"/>
    </location>
</feature>
<dbReference type="Proteomes" id="UP001610563">
    <property type="component" value="Unassembled WGS sequence"/>
</dbReference>
<keyword evidence="2" id="KW-0812">Transmembrane</keyword>
<sequence>MAPRRGGSSSFGGSGGGSSSSDYTVSACSHGGPAWWGLSTVITAAIFLGIYLTVSLWHLVFMVKSRQIKGVPMLLRFRFGACLFCFFLSSFLETIYEGSHACADMGFYDYLTGMIPSRIFLHVAWLFLVFVLLFPVSRAIRVTRRMTMPDAEKENKSKHTNKNIERTIQGILLTIMIITITVHLFIHTLNQVEVRRYPPYYRKPGEVESYAAFPFLQLLASVILLGVSKFRLSRLSAGNVMDLPLMRVKSRYNVLMTILLLRSIFMIIDTIVFDLVNTRSLLGLFLMHLIQKCFDALLLVYILMFAQSVRLLGYPAVPTTLVTADGPAAMTTTQTQVPTLARNTSPGVVAAANPGYLHSQFAQQPASSGYSINSNLPSSTGQVMSPPALSTMFSGQGQNPAPPFPARSQEPLDLDVNNNNNSGYPQSIPSPQPGEMQTQPQPQPQGQWVFVPHEQVPAGQK</sequence>
<feature type="transmembrane region" description="Helical" evidence="2">
    <location>
        <begin position="75"/>
        <end position="95"/>
    </location>
</feature>
<dbReference type="EMBL" id="JBFTWV010000317">
    <property type="protein sequence ID" value="KAL2782797.1"/>
    <property type="molecule type" value="Genomic_DNA"/>
</dbReference>
<feature type="region of interest" description="Disordered" evidence="1">
    <location>
        <begin position="372"/>
        <end position="461"/>
    </location>
</feature>
<accession>A0ABR4FHS3</accession>
<keyword evidence="2" id="KW-0472">Membrane</keyword>
<name>A0ABR4FHS3_9EURO</name>
<feature type="transmembrane region" description="Helical" evidence="2">
    <location>
        <begin position="115"/>
        <end position="136"/>
    </location>
</feature>
<feature type="compositionally biased region" description="Polar residues" evidence="1">
    <location>
        <begin position="416"/>
        <end position="429"/>
    </location>
</feature>
<gene>
    <name evidence="3" type="ORF">BJX66DRAFT_345510</name>
</gene>
<evidence type="ECO:0000256" key="1">
    <source>
        <dbReference type="SAM" id="MobiDB-lite"/>
    </source>
</evidence>
<feature type="transmembrane region" description="Helical" evidence="2">
    <location>
        <begin position="252"/>
        <end position="273"/>
    </location>
</feature>
<keyword evidence="2" id="KW-1133">Transmembrane helix</keyword>
<reference evidence="3 4" key="1">
    <citation type="submission" date="2024-07" db="EMBL/GenBank/DDBJ databases">
        <title>Section-level genome sequencing and comparative genomics of Aspergillus sections Usti and Cavernicolus.</title>
        <authorList>
            <consortium name="Lawrence Berkeley National Laboratory"/>
            <person name="Nybo J.L."/>
            <person name="Vesth T.C."/>
            <person name="Theobald S."/>
            <person name="Frisvad J.C."/>
            <person name="Larsen T.O."/>
            <person name="Kjaerboelling I."/>
            <person name="Rothschild-Mancinelli K."/>
            <person name="Lyhne E.K."/>
            <person name="Kogle M.E."/>
            <person name="Barry K."/>
            <person name="Clum A."/>
            <person name="Na H."/>
            <person name="Ledsgaard L."/>
            <person name="Lin J."/>
            <person name="Lipzen A."/>
            <person name="Kuo A."/>
            <person name="Riley R."/>
            <person name="Mondo S."/>
            <person name="Labutti K."/>
            <person name="Haridas S."/>
            <person name="Pangalinan J."/>
            <person name="Salamov A.A."/>
            <person name="Simmons B.A."/>
            <person name="Magnuson J.K."/>
            <person name="Chen J."/>
            <person name="Drula E."/>
            <person name="Henrissat B."/>
            <person name="Wiebenga A."/>
            <person name="Lubbers R.J."/>
            <person name="Gomes A.C."/>
            <person name="Makela M.R."/>
            <person name="Stajich J."/>
            <person name="Grigoriev I.V."/>
            <person name="Mortensen U.H."/>
            <person name="De Vries R.P."/>
            <person name="Baker S.E."/>
            <person name="Andersen M.R."/>
        </authorList>
    </citation>
    <scope>NUCLEOTIDE SEQUENCE [LARGE SCALE GENOMIC DNA]</scope>
    <source>
        <strain evidence="3 4">CBS 209.92</strain>
    </source>
</reference>
<proteinExistence type="predicted"/>
<evidence type="ECO:0000313" key="4">
    <source>
        <dbReference type="Proteomes" id="UP001610563"/>
    </source>
</evidence>
<feature type="compositionally biased region" description="Low complexity" evidence="1">
    <location>
        <begin position="433"/>
        <end position="447"/>
    </location>
</feature>
<feature type="transmembrane region" description="Helical" evidence="2">
    <location>
        <begin position="171"/>
        <end position="190"/>
    </location>
</feature>
<evidence type="ECO:0000313" key="3">
    <source>
        <dbReference type="EMBL" id="KAL2782797.1"/>
    </source>
</evidence>
<organism evidence="3 4">
    <name type="scientific">Aspergillus keveii</name>
    <dbReference type="NCBI Taxonomy" id="714993"/>
    <lineage>
        <taxon>Eukaryota</taxon>
        <taxon>Fungi</taxon>
        <taxon>Dikarya</taxon>
        <taxon>Ascomycota</taxon>
        <taxon>Pezizomycotina</taxon>
        <taxon>Eurotiomycetes</taxon>
        <taxon>Eurotiomycetidae</taxon>
        <taxon>Eurotiales</taxon>
        <taxon>Aspergillaceae</taxon>
        <taxon>Aspergillus</taxon>
        <taxon>Aspergillus subgen. Nidulantes</taxon>
    </lineage>
</organism>
<feature type="transmembrane region" description="Helical" evidence="2">
    <location>
        <begin position="285"/>
        <end position="306"/>
    </location>
</feature>
<feature type="compositionally biased region" description="Polar residues" evidence="1">
    <location>
        <begin position="372"/>
        <end position="383"/>
    </location>
</feature>
<comment type="caution">
    <text evidence="3">The sequence shown here is derived from an EMBL/GenBank/DDBJ whole genome shotgun (WGS) entry which is preliminary data.</text>
</comment>
<feature type="transmembrane region" description="Helical" evidence="2">
    <location>
        <begin position="41"/>
        <end position="63"/>
    </location>
</feature>
<evidence type="ECO:0000256" key="2">
    <source>
        <dbReference type="SAM" id="Phobius"/>
    </source>
</evidence>